<dbReference type="InterPro" id="IPR029063">
    <property type="entry name" value="SAM-dependent_MTases_sf"/>
</dbReference>
<dbReference type="Proteomes" id="UP000009376">
    <property type="component" value="Unassembled WGS sequence"/>
</dbReference>
<keyword evidence="2" id="KW-0808">Transferase</keyword>
<accession>D6GVI0</accession>
<dbReference type="InterPro" id="IPR013216">
    <property type="entry name" value="Methyltransf_11"/>
</dbReference>
<proteinExistence type="predicted"/>
<dbReference type="PANTHER" id="PTHR43591">
    <property type="entry name" value="METHYLTRANSFERASE"/>
    <property type="match status" value="1"/>
</dbReference>
<evidence type="ECO:0000313" key="3">
    <source>
        <dbReference type="Proteomes" id="UP000009376"/>
    </source>
</evidence>
<name>D6GVI0_PARA5</name>
<dbReference type="Gene3D" id="3.40.50.150">
    <property type="entry name" value="Vaccinia Virus protein VP39"/>
    <property type="match status" value="1"/>
</dbReference>
<evidence type="ECO:0000313" key="2">
    <source>
        <dbReference type="EMBL" id="EFD92818.1"/>
    </source>
</evidence>
<reference evidence="2 3" key="1">
    <citation type="journal article" date="2010" name="Proc. Natl. Acad. Sci. U.S.A.">
        <title>Enigmatic, ultrasmall, uncultivated Archaea.</title>
        <authorList>
            <person name="Baker B.J."/>
            <person name="Comolli L.R."/>
            <person name="Dick G.J."/>
            <person name="Hauser L.J."/>
            <person name="Hyatt D."/>
            <person name="Dill B.D."/>
            <person name="Land M.L."/>
            <person name="Verberkmoes N.C."/>
            <person name="Hettich R.L."/>
            <person name="Banfield J.F."/>
        </authorList>
    </citation>
    <scope>NUCLEOTIDE SEQUENCE [LARGE SCALE GENOMIC DNA]</scope>
</reference>
<dbReference type="EMBL" id="GG745553">
    <property type="protein sequence ID" value="EFD92818.1"/>
    <property type="molecule type" value="Genomic_DNA"/>
</dbReference>
<organism evidence="2 3">
    <name type="scientific">Candidatus Parvarchaeum acidophilus ARMAN-5</name>
    <dbReference type="NCBI Taxonomy" id="662762"/>
    <lineage>
        <taxon>Archaea</taxon>
        <taxon>Candidatus Parvarchaeota</taxon>
        <taxon>Candidatus Parvarchaeum</taxon>
    </lineage>
</organism>
<dbReference type="GO" id="GO:0032259">
    <property type="term" value="P:methylation"/>
    <property type="evidence" value="ECO:0007669"/>
    <property type="project" value="UniProtKB-KW"/>
</dbReference>
<evidence type="ECO:0000259" key="1">
    <source>
        <dbReference type="Pfam" id="PF08241"/>
    </source>
</evidence>
<dbReference type="GO" id="GO:0008757">
    <property type="term" value="F:S-adenosylmethionine-dependent methyltransferase activity"/>
    <property type="evidence" value="ECO:0007669"/>
    <property type="project" value="InterPro"/>
</dbReference>
<dbReference type="SUPFAM" id="SSF53335">
    <property type="entry name" value="S-adenosyl-L-methionine-dependent methyltransferases"/>
    <property type="match status" value="1"/>
</dbReference>
<protein>
    <submittedName>
        <fullName evidence="2">Methyltransferase type 11</fullName>
    </submittedName>
</protein>
<sequence length="246" mass="28028">MQSFQNFFSRHAKEYASSENRIKAKDLDLLVAMLNPKNTEKALDLGTGPGFVAFRMAEKVSISVGLDFTENMLDIAARKALSVSNTVFVKGDATSIPFPDETFDIVTCRRAAHHIKNKEKLIKEVRRVLKKDGKFGLTDNLKPIGDKLGIMNKMEIARDSTYMGAISLNQWFKLFKENAFRVDDFTTFDIRETFDSWLSPVSKNSPGGKKARVILNNNLNYFKEIFGYKKDMDSFNKTRFIIVARK</sequence>
<dbReference type="Pfam" id="PF08241">
    <property type="entry name" value="Methyltransf_11"/>
    <property type="match status" value="1"/>
</dbReference>
<dbReference type="AlphaFoldDB" id="D6GVI0"/>
<dbReference type="CDD" id="cd02440">
    <property type="entry name" value="AdoMet_MTases"/>
    <property type="match status" value="1"/>
</dbReference>
<keyword evidence="2" id="KW-0489">Methyltransferase</keyword>
<feature type="domain" description="Methyltransferase type 11" evidence="1">
    <location>
        <begin position="43"/>
        <end position="135"/>
    </location>
</feature>
<gene>
    <name evidence="2" type="ORF">BJBARM5_0493</name>
</gene>